<proteinExistence type="predicted"/>
<dbReference type="Proteomes" id="UP001048976">
    <property type="component" value="Unassembled WGS sequence"/>
</dbReference>
<dbReference type="InterPro" id="IPR032710">
    <property type="entry name" value="NTF2-like_dom_sf"/>
</dbReference>
<name>A0ABS6P3D1_9PSED</name>
<organism evidence="1 2">
    <name type="scientific">Pseudomonas azadiae</name>
    <dbReference type="NCBI Taxonomy" id="2843612"/>
    <lineage>
        <taxon>Bacteria</taxon>
        <taxon>Pseudomonadati</taxon>
        <taxon>Pseudomonadota</taxon>
        <taxon>Gammaproteobacteria</taxon>
        <taxon>Pseudomonadales</taxon>
        <taxon>Pseudomonadaceae</taxon>
        <taxon>Pseudomonas</taxon>
    </lineage>
</organism>
<dbReference type="Gene3D" id="3.10.450.50">
    <property type="match status" value="1"/>
</dbReference>
<comment type="caution">
    <text evidence="1">The sequence shown here is derived from an EMBL/GenBank/DDBJ whole genome shotgun (WGS) entry which is preliminary data.</text>
</comment>
<evidence type="ECO:0000313" key="1">
    <source>
        <dbReference type="EMBL" id="MBV4454973.1"/>
    </source>
</evidence>
<dbReference type="RefSeq" id="WP_169374337.1">
    <property type="nucleotide sequence ID" value="NZ_JAHSTY010000002.1"/>
</dbReference>
<reference evidence="1" key="1">
    <citation type="submission" date="2021-06" db="EMBL/GenBank/DDBJ databases">
        <title>Updating the genus Pseudomonas: Description of 43 new species and partition of the Pseudomonas putida group.</title>
        <authorList>
            <person name="Girard L."/>
            <person name="Lood C."/>
            <person name="Vandamme P."/>
            <person name="Rokni-Zadeh H."/>
            <person name="Van Noort V."/>
            <person name="Hofte M."/>
            <person name="Lavigne R."/>
            <person name="De Mot R."/>
        </authorList>
    </citation>
    <scope>NUCLEOTIDE SEQUENCE</scope>
    <source>
        <strain evidence="1">SWRI103</strain>
    </source>
</reference>
<protein>
    <submittedName>
        <fullName evidence="1">Nuclear transport factor 2 family protein</fullName>
    </submittedName>
</protein>
<gene>
    <name evidence="1" type="ORF">KVG91_20525</name>
</gene>
<dbReference type="SUPFAM" id="SSF54427">
    <property type="entry name" value="NTF2-like"/>
    <property type="match status" value="1"/>
</dbReference>
<dbReference type="EMBL" id="JAHSTY010000002">
    <property type="protein sequence ID" value="MBV4454973.1"/>
    <property type="molecule type" value="Genomic_DNA"/>
</dbReference>
<keyword evidence="2" id="KW-1185">Reference proteome</keyword>
<sequence>MTLALPPAIARYFAADAAKAGDFGDCFTVDAVVKDEGRTYVGLPAIQAWKAGSDDKYSYTSEPFACEKLGDKTVVTSHLVGDFPGSPLDLRYVFGLESDRIAALEIGV</sequence>
<evidence type="ECO:0000313" key="2">
    <source>
        <dbReference type="Proteomes" id="UP001048976"/>
    </source>
</evidence>
<accession>A0ABS6P3D1</accession>